<evidence type="ECO:0000313" key="1">
    <source>
        <dbReference type="EMBL" id="GBP75024.1"/>
    </source>
</evidence>
<accession>A0A4C1YJ68</accession>
<proteinExistence type="predicted"/>
<name>A0A4C1YJ68_EUMVA</name>
<dbReference type="OrthoDB" id="10057854at2759"/>
<gene>
    <name evidence="1" type="ORF">EVAR_82442_1</name>
</gene>
<dbReference type="EMBL" id="BGZK01001232">
    <property type="protein sequence ID" value="GBP75024.1"/>
    <property type="molecule type" value="Genomic_DNA"/>
</dbReference>
<comment type="caution">
    <text evidence="1">The sequence shown here is derived from an EMBL/GenBank/DDBJ whole genome shotgun (WGS) entry which is preliminary data.</text>
</comment>
<protein>
    <submittedName>
        <fullName evidence="1">Uncharacterized protein</fullName>
    </submittedName>
</protein>
<organism evidence="1 2">
    <name type="scientific">Eumeta variegata</name>
    <name type="common">Bagworm moth</name>
    <name type="synonym">Eumeta japonica</name>
    <dbReference type="NCBI Taxonomy" id="151549"/>
    <lineage>
        <taxon>Eukaryota</taxon>
        <taxon>Metazoa</taxon>
        <taxon>Ecdysozoa</taxon>
        <taxon>Arthropoda</taxon>
        <taxon>Hexapoda</taxon>
        <taxon>Insecta</taxon>
        <taxon>Pterygota</taxon>
        <taxon>Neoptera</taxon>
        <taxon>Endopterygota</taxon>
        <taxon>Lepidoptera</taxon>
        <taxon>Glossata</taxon>
        <taxon>Ditrysia</taxon>
        <taxon>Tineoidea</taxon>
        <taxon>Psychidae</taxon>
        <taxon>Oiketicinae</taxon>
        <taxon>Eumeta</taxon>
    </lineage>
</organism>
<dbReference type="Proteomes" id="UP000299102">
    <property type="component" value="Unassembled WGS sequence"/>
</dbReference>
<sequence length="99" mass="12022">MAKGKEKTTKRWDDDIRQVAGKTWSRVAREESQNERTSRLNPIHERLVCESTEERDNRLDVIRHRLTNETPGQRQHRLDIINQRIEQNFLFNVRKDWQL</sequence>
<dbReference type="AlphaFoldDB" id="A0A4C1YJ68"/>
<evidence type="ECO:0000313" key="2">
    <source>
        <dbReference type="Proteomes" id="UP000299102"/>
    </source>
</evidence>
<keyword evidence="2" id="KW-1185">Reference proteome</keyword>
<reference evidence="1 2" key="1">
    <citation type="journal article" date="2019" name="Commun. Biol.">
        <title>The bagworm genome reveals a unique fibroin gene that provides high tensile strength.</title>
        <authorList>
            <person name="Kono N."/>
            <person name="Nakamura H."/>
            <person name="Ohtoshi R."/>
            <person name="Tomita M."/>
            <person name="Numata K."/>
            <person name="Arakawa K."/>
        </authorList>
    </citation>
    <scope>NUCLEOTIDE SEQUENCE [LARGE SCALE GENOMIC DNA]</scope>
</reference>